<proteinExistence type="predicted"/>
<dbReference type="Gene3D" id="3.40.50.300">
    <property type="entry name" value="P-loop containing nucleotide triphosphate hydrolases"/>
    <property type="match status" value="1"/>
</dbReference>
<sequence length="174" mass="20110">MPPAVRRRRPTLHLLHGLPGAGKTRFARILEREIGAERFTHDAWMHRLFGARPPAERFHDYHVQVSAMIWDLAEKALRLNRDVILDFGFWTRRDRDEARAKAERLGARVRLYALVCDRATMLERLRERNRVEDPESLPVDEPTFHAFAAALEAPGADEGPVQVETTTHGYRILQ</sequence>
<dbReference type="EMBL" id="MLJW01000002">
    <property type="protein sequence ID" value="OIR18578.1"/>
    <property type="molecule type" value="Genomic_DNA"/>
</dbReference>
<dbReference type="SUPFAM" id="SSF52540">
    <property type="entry name" value="P-loop containing nucleoside triphosphate hydrolases"/>
    <property type="match status" value="1"/>
</dbReference>
<dbReference type="AlphaFoldDB" id="A0A1J5TCD7"/>
<evidence type="ECO:0000313" key="1">
    <source>
        <dbReference type="EMBL" id="OIR18578.1"/>
    </source>
</evidence>
<dbReference type="Pfam" id="PF13671">
    <property type="entry name" value="AAA_33"/>
    <property type="match status" value="1"/>
</dbReference>
<organism evidence="1">
    <name type="scientific">mine drainage metagenome</name>
    <dbReference type="NCBI Taxonomy" id="410659"/>
    <lineage>
        <taxon>unclassified sequences</taxon>
        <taxon>metagenomes</taxon>
        <taxon>ecological metagenomes</taxon>
    </lineage>
</organism>
<name>A0A1J5TCD7_9ZZZZ</name>
<dbReference type="InterPro" id="IPR027417">
    <property type="entry name" value="P-loop_NTPase"/>
</dbReference>
<gene>
    <name evidence="1" type="ORF">GALL_09150</name>
</gene>
<accession>A0A1J5TCD7</accession>
<comment type="caution">
    <text evidence="1">The sequence shown here is derived from an EMBL/GenBank/DDBJ whole genome shotgun (WGS) entry which is preliminary data.</text>
</comment>
<protein>
    <submittedName>
        <fullName evidence="1">Zeta toxin</fullName>
    </submittedName>
</protein>
<reference evidence="1" key="1">
    <citation type="submission" date="2016-10" db="EMBL/GenBank/DDBJ databases">
        <title>Sequence of Gallionella enrichment culture.</title>
        <authorList>
            <person name="Poehlein A."/>
            <person name="Muehling M."/>
            <person name="Daniel R."/>
        </authorList>
    </citation>
    <scope>NUCLEOTIDE SEQUENCE</scope>
</reference>